<dbReference type="HAMAP" id="MF_00454">
    <property type="entry name" value="FluC"/>
    <property type="match status" value="1"/>
</dbReference>
<keyword evidence="3" id="KW-0997">Cell inner membrane</keyword>
<evidence type="ECO:0000256" key="8">
    <source>
        <dbReference type="ARBA" id="ARBA00023136"/>
    </source>
</evidence>
<keyword evidence="9 12" id="KW-0407">Ion channel</keyword>
<comment type="activity regulation">
    <text evidence="12">Na(+) is not transported, but it plays an essential structural role and its presence is essential for fluoride channel function.</text>
</comment>
<dbReference type="Pfam" id="PF02537">
    <property type="entry name" value="CRCB"/>
    <property type="match status" value="1"/>
</dbReference>
<comment type="similarity">
    <text evidence="10 12">Belongs to the fluoride channel Fluc/FEX (TC 1.A.43) family.</text>
</comment>
<evidence type="ECO:0000256" key="4">
    <source>
        <dbReference type="ARBA" id="ARBA00022692"/>
    </source>
</evidence>
<protein>
    <recommendedName>
        <fullName evidence="12">Fluoride-specific ion channel FluC</fullName>
    </recommendedName>
</protein>
<dbReference type="PANTHER" id="PTHR28259">
    <property type="entry name" value="FLUORIDE EXPORT PROTEIN 1-RELATED"/>
    <property type="match status" value="1"/>
</dbReference>
<keyword evidence="12" id="KW-0813">Transport</keyword>
<keyword evidence="4 12" id="KW-0812">Transmembrane</keyword>
<dbReference type="GO" id="GO:0046872">
    <property type="term" value="F:metal ion binding"/>
    <property type="evidence" value="ECO:0007669"/>
    <property type="project" value="UniProtKB-KW"/>
</dbReference>
<sequence length="123" mass="13125">MTNLVWVALGGALGALGRYGVALASIGIWGKSFPFGTLIVNIVGSFLLALLFIGQQQGSVNEAGWLFFGVGVLGAFTTFSTFSLEVVLLLQSGEFTKALLFASLNFFVCLAAVLLALWFKTYF</sequence>
<evidence type="ECO:0000256" key="2">
    <source>
        <dbReference type="ARBA" id="ARBA00022475"/>
    </source>
</evidence>
<feature type="binding site" evidence="12">
    <location>
        <position position="77"/>
    </location>
    <ligand>
        <name>Na(+)</name>
        <dbReference type="ChEBI" id="CHEBI:29101"/>
        <note>structural</note>
    </ligand>
</feature>
<organism evidence="13 14">
    <name type="scientific">Pseudidiomarina atlantica</name>
    <dbReference type="NCBI Taxonomy" id="1517416"/>
    <lineage>
        <taxon>Bacteria</taxon>
        <taxon>Pseudomonadati</taxon>
        <taxon>Pseudomonadota</taxon>
        <taxon>Gammaproteobacteria</taxon>
        <taxon>Alteromonadales</taxon>
        <taxon>Idiomarinaceae</taxon>
        <taxon>Pseudidiomarina</taxon>
    </lineage>
</organism>
<evidence type="ECO:0000256" key="3">
    <source>
        <dbReference type="ARBA" id="ARBA00022519"/>
    </source>
</evidence>
<proteinExistence type="inferred from homology"/>
<comment type="function">
    <text evidence="12">Fluoride-specific ion channel. Important for reducing fluoride concentration in the cell, thus reducing its toxicity.</text>
</comment>
<keyword evidence="6 12" id="KW-0915">Sodium</keyword>
<name>A0A094IVD2_9GAMM</name>
<evidence type="ECO:0000256" key="9">
    <source>
        <dbReference type="ARBA" id="ARBA00023303"/>
    </source>
</evidence>
<gene>
    <name evidence="12" type="primary">fluC</name>
    <name evidence="12" type="synonym">crcB</name>
    <name evidence="13" type="ORF">IDAT_01340</name>
</gene>
<keyword evidence="14" id="KW-1185">Reference proteome</keyword>
<evidence type="ECO:0000313" key="13">
    <source>
        <dbReference type="EMBL" id="KFZ29769.1"/>
    </source>
</evidence>
<comment type="catalytic activity">
    <reaction evidence="11">
        <text>fluoride(in) = fluoride(out)</text>
        <dbReference type="Rhea" id="RHEA:76159"/>
        <dbReference type="ChEBI" id="CHEBI:17051"/>
    </reaction>
    <physiologicalReaction direction="left-to-right" evidence="11">
        <dbReference type="Rhea" id="RHEA:76160"/>
    </physiologicalReaction>
</comment>
<evidence type="ECO:0000256" key="6">
    <source>
        <dbReference type="ARBA" id="ARBA00023053"/>
    </source>
</evidence>
<evidence type="ECO:0000256" key="10">
    <source>
        <dbReference type="ARBA" id="ARBA00035120"/>
    </source>
</evidence>
<keyword evidence="12" id="KW-0479">Metal-binding</keyword>
<dbReference type="GO" id="GO:0005886">
    <property type="term" value="C:plasma membrane"/>
    <property type="evidence" value="ECO:0007669"/>
    <property type="project" value="UniProtKB-SubCell"/>
</dbReference>
<dbReference type="AlphaFoldDB" id="A0A094IVD2"/>
<dbReference type="NCBIfam" id="TIGR00494">
    <property type="entry name" value="crcB"/>
    <property type="match status" value="1"/>
</dbReference>
<dbReference type="InterPro" id="IPR003691">
    <property type="entry name" value="FluC"/>
</dbReference>
<evidence type="ECO:0000256" key="5">
    <source>
        <dbReference type="ARBA" id="ARBA00022989"/>
    </source>
</evidence>
<dbReference type="GO" id="GO:0062054">
    <property type="term" value="F:fluoride channel activity"/>
    <property type="evidence" value="ECO:0007669"/>
    <property type="project" value="UniProtKB-UniRule"/>
</dbReference>
<feature type="transmembrane region" description="Helical" evidence="12">
    <location>
        <begin position="98"/>
        <end position="119"/>
    </location>
</feature>
<evidence type="ECO:0000256" key="1">
    <source>
        <dbReference type="ARBA" id="ARBA00004651"/>
    </source>
</evidence>
<dbReference type="STRING" id="1517416.IDAT_01340"/>
<dbReference type="PANTHER" id="PTHR28259:SF1">
    <property type="entry name" value="FLUORIDE EXPORT PROTEIN 1-RELATED"/>
    <property type="match status" value="1"/>
</dbReference>
<feature type="transmembrane region" description="Helical" evidence="12">
    <location>
        <begin position="65"/>
        <end position="92"/>
    </location>
</feature>
<comment type="subcellular location">
    <subcellularLocation>
        <location evidence="1 12">Cell membrane</location>
        <topology evidence="1 12">Multi-pass membrane protein</topology>
    </subcellularLocation>
</comment>
<feature type="transmembrane region" description="Helical" evidence="12">
    <location>
        <begin position="34"/>
        <end position="53"/>
    </location>
</feature>
<dbReference type="Proteomes" id="UP000053718">
    <property type="component" value="Unassembled WGS sequence"/>
</dbReference>
<dbReference type="EMBL" id="JPIN01000001">
    <property type="protein sequence ID" value="KFZ29769.1"/>
    <property type="molecule type" value="Genomic_DNA"/>
</dbReference>
<evidence type="ECO:0000256" key="11">
    <source>
        <dbReference type="ARBA" id="ARBA00035585"/>
    </source>
</evidence>
<keyword evidence="7 12" id="KW-0406">Ion transport</keyword>
<feature type="binding site" evidence="12">
    <location>
        <position position="74"/>
    </location>
    <ligand>
        <name>Na(+)</name>
        <dbReference type="ChEBI" id="CHEBI:29101"/>
        <note>structural</note>
    </ligand>
</feature>
<keyword evidence="8 12" id="KW-0472">Membrane</keyword>
<evidence type="ECO:0000256" key="12">
    <source>
        <dbReference type="HAMAP-Rule" id="MF_00454"/>
    </source>
</evidence>
<accession>A0A094IVD2</accession>
<evidence type="ECO:0000313" key="14">
    <source>
        <dbReference type="Proteomes" id="UP000053718"/>
    </source>
</evidence>
<comment type="caution">
    <text evidence="13">The sequence shown here is derived from an EMBL/GenBank/DDBJ whole genome shotgun (WGS) entry which is preliminary data.</text>
</comment>
<keyword evidence="5 12" id="KW-1133">Transmembrane helix</keyword>
<dbReference type="GO" id="GO:0140114">
    <property type="term" value="P:cellular detoxification of fluoride"/>
    <property type="evidence" value="ECO:0007669"/>
    <property type="project" value="UniProtKB-UniRule"/>
</dbReference>
<dbReference type="eggNOG" id="COG0239">
    <property type="taxonomic scope" value="Bacteria"/>
</dbReference>
<reference evidence="13 14" key="1">
    <citation type="submission" date="2014-06" db="EMBL/GenBank/DDBJ databases">
        <title>Draft genome sequence of Idiomarina sp. MCCC 1A10513.</title>
        <authorList>
            <person name="Du J."/>
            <person name="Lai Q."/>
            <person name="Shao Z."/>
        </authorList>
    </citation>
    <scope>NUCLEOTIDE SEQUENCE [LARGE SCALE GENOMIC DNA]</scope>
    <source>
        <strain evidence="13 14">MCCC 1A10513</strain>
    </source>
</reference>
<keyword evidence="2 12" id="KW-1003">Cell membrane</keyword>
<evidence type="ECO:0000256" key="7">
    <source>
        <dbReference type="ARBA" id="ARBA00023065"/>
    </source>
</evidence>